<evidence type="ECO:0000313" key="2">
    <source>
        <dbReference type="Proteomes" id="UP001165064"/>
    </source>
</evidence>
<reference evidence="1" key="1">
    <citation type="submission" date="2023-04" db="EMBL/GenBank/DDBJ databases">
        <title>Ambrosiozyma monospora NBRC 10751.</title>
        <authorList>
            <person name="Ichikawa N."/>
            <person name="Sato H."/>
            <person name="Tonouchi N."/>
        </authorList>
    </citation>
    <scope>NUCLEOTIDE SEQUENCE</scope>
    <source>
        <strain evidence="1">NBRC 10751</strain>
    </source>
</reference>
<accession>A0ACB5TN91</accession>
<dbReference type="Proteomes" id="UP001165064">
    <property type="component" value="Unassembled WGS sequence"/>
</dbReference>
<keyword evidence="2" id="KW-1185">Reference proteome</keyword>
<gene>
    <name evidence="1" type="ORF">Amon02_000889900</name>
</gene>
<proteinExistence type="predicted"/>
<comment type="caution">
    <text evidence="1">The sequence shown here is derived from an EMBL/GenBank/DDBJ whole genome shotgun (WGS) entry which is preliminary data.</text>
</comment>
<sequence>MANLGATGGGDKKGGAELSSREVQVKLKKLDQRVESRYVDKLRFECRKEQEYRDRLVDESWGLFFANQEKLEKARQYDMKSCRRLREMSLL</sequence>
<name>A0ACB5TN91_AMBMO</name>
<evidence type="ECO:0000313" key="1">
    <source>
        <dbReference type="EMBL" id="GME91415.1"/>
    </source>
</evidence>
<dbReference type="EMBL" id="BSXS01008092">
    <property type="protein sequence ID" value="GME91415.1"/>
    <property type="molecule type" value="Genomic_DNA"/>
</dbReference>
<protein>
    <submittedName>
        <fullName evidence="1">Unnamed protein product</fullName>
    </submittedName>
</protein>
<organism evidence="1 2">
    <name type="scientific">Ambrosiozyma monospora</name>
    <name type="common">Yeast</name>
    <name type="synonym">Endomycopsis monosporus</name>
    <dbReference type="NCBI Taxonomy" id="43982"/>
    <lineage>
        <taxon>Eukaryota</taxon>
        <taxon>Fungi</taxon>
        <taxon>Dikarya</taxon>
        <taxon>Ascomycota</taxon>
        <taxon>Saccharomycotina</taxon>
        <taxon>Pichiomycetes</taxon>
        <taxon>Pichiales</taxon>
        <taxon>Pichiaceae</taxon>
        <taxon>Ambrosiozyma</taxon>
    </lineage>
</organism>